<sequence length="248" mass="25925">MLLGTWLLGPACVLPAGGATGLELTWSAREVNAVDGPEARRARTCLGTGLSRVAVQVVDAADPARDRVFAYACEAGNISPAARTVETPEIFLDLRAGTYDLTASGRATDDAPLAIALAVGEVESHAITLVDLELQRPPQQLDLALTGACGDLTVALRYADPAADLFLAEGDEPPALYRQALASDRGLRLGGQSQPCTGLAGAHRVQGLDPGRYRLDLEIDGRTCSRALAIEDSPVQIALDLENPACDG</sequence>
<accession>A0ABT5DZ03</accession>
<dbReference type="EMBL" id="JAQNDL010000002">
    <property type="protein sequence ID" value="MDC0718804.1"/>
    <property type="molecule type" value="Genomic_DNA"/>
</dbReference>
<comment type="caution">
    <text evidence="1">The sequence shown here is derived from an EMBL/GenBank/DDBJ whole genome shotgun (WGS) entry which is preliminary data.</text>
</comment>
<proteinExistence type="predicted"/>
<organism evidence="1 2">
    <name type="scientific">Nannocystis bainbridge</name>
    <dbReference type="NCBI Taxonomy" id="2995303"/>
    <lineage>
        <taxon>Bacteria</taxon>
        <taxon>Pseudomonadati</taxon>
        <taxon>Myxococcota</taxon>
        <taxon>Polyangia</taxon>
        <taxon>Nannocystales</taxon>
        <taxon>Nannocystaceae</taxon>
        <taxon>Nannocystis</taxon>
    </lineage>
</organism>
<reference evidence="1 2" key="1">
    <citation type="submission" date="2022-11" db="EMBL/GenBank/DDBJ databases">
        <title>Minimal conservation of predation-associated metabolite biosynthetic gene clusters underscores biosynthetic potential of Myxococcota including descriptions for ten novel species: Archangium lansinium sp. nov., Myxococcus landrumus sp. nov., Nannocystis bai.</title>
        <authorList>
            <person name="Ahearne A."/>
            <person name="Stevens C."/>
            <person name="Dowd S."/>
        </authorList>
    </citation>
    <scope>NUCLEOTIDE SEQUENCE [LARGE SCALE GENOMIC DNA]</scope>
    <source>
        <strain evidence="1 2">BB15-2</strain>
    </source>
</reference>
<keyword evidence="2" id="KW-1185">Reference proteome</keyword>
<gene>
    <name evidence="1" type="ORF">POL25_18010</name>
</gene>
<name>A0ABT5DZ03_9BACT</name>
<evidence type="ECO:0000313" key="1">
    <source>
        <dbReference type="EMBL" id="MDC0718804.1"/>
    </source>
</evidence>
<protein>
    <submittedName>
        <fullName evidence="1">Uncharacterized protein</fullName>
    </submittedName>
</protein>
<dbReference type="Proteomes" id="UP001221686">
    <property type="component" value="Unassembled WGS sequence"/>
</dbReference>
<dbReference type="RefSeq" id="WP_272087314.1">
    <property type="nucleotide sequence ID" value="NZ_JAQNDL010000002.1"/>
</dbReference>
<evidence type="ECO:0000313" key="2">
    <source>
        <dbReference type="Proteomes" id="UP001221686"/>
    </source>
</evidence>